<dbReference type="PRINTS" id="PR00036">
    <property type="entry name" value="HTHLACI"/>
</dbReference>
<evidence type="ECO:0000256" key="3">
    <source>
        <dbReference type="ARBA" id="ARBA00023163"/>
    </source>
</evidence>
<evidence type="ECO:0000313" key="5">
    <source>
        <dbReference type="EMBL" id="QDU71876.1"/>
    </source>
</evidence>
<gene>
    <name evidence="5" type="primary">degA_4</name>
    <name evidence="5" type="ORF">Pan265_17340</name>
</gene>
<dbReference type="InterPro" id="IPR000843">
    <property type="entry name" value="HTH_LacI"/>
</dbReference>
<keyword evidence="6" id="KW-1185">Reference proteome</keyword>
<keyword evidence="3" id="KW-0804">Transcription</keyword>
<evidence type="ECO:0000313" key="6">
    <source>
        <dbReference type="Proteomes" id="UP000320386"/>
    </source>
</evidence>
<feature type="domain" description="HTH lacI-type" evidence="4">
    <location>
        <begin position="2"/>
        <end position="56"/>
    </location>
</feature>
<dbReference type="GO" id="GO:0003700">
    <property type="term" value="F:DNA-binding transcription factor activity"/>
    <property type="evidence" value="ECO:0007669"/>
    <property type="project" value="TreeGrafter"/>
</dbReference>
<protein>
    <submittedName>
        <fullName evidence="5">HTH-type transcriptional regulator DegA</fullName>
    </submittedName>
</protein>
<dbReference type="SUPFAM" id="SSF47413">
    <property type="entry name" value="lambda repressor-like DNA-binding domains"/>
    <property type="match status" value="1"/>
</dbReference>
<proteinExistence type="predicted"/>
<reference evidence="5 6" key="1">
    <citation type="submission" date="2019-02" db="EMBL/GenBank/DDBJ databases">
        <title>Deep-cultivation of Planctomycetes and their phenomic and genomic characterization uncovers novel biology.</title>
        <authorList>
            <person name="Wiegand S."/>
            <person name="Jogler M."/>
            <person name="Boedeker C."/>
            <person name="Pinto D."/>
            <person name="Vollmers J."/>
            <person name="Rivas-Marin E."/>
            <person name="Kohn T."/>
            <person name="Peeters S.H."/>
            <person name="Heuer A."/>
            <person name="Rast P."/>
            <person name="Oberbeckmann S."/>
            <person name="Bunk B."/>
            <person name="Jeske O."/>
            <person name="Meyerdierks A."/>
            <person name="Storesund J.E."/>
            <person name="Kallscheuer N."/>
            <person name="Luecker S."/>
            <person name="Lage O.M."/>
            <person name="Pohl T."/>
            <person name="Merkel B.J."/>
            <person name="Hornburger P."/>
            <person name="Mueller R.-W."/>
            <person name="Bruemmer F."/>
            <person name="Labrenz M."/>
            <person name="Spormann A.M."/>
            <person name="Op den Camp H."/>
            <person name="Overmann J."/>
            <person name="Amann R."/>
            <person name="Jetten M.S.M."/>
            <person name="Mascher T."/>
            <person name="Medema M.H."/>
            <person name="Devos D.P."/>
            <person name="Kaster A.-K."/>
            <person name="Ovreas L."/>
            <person name="Rohde M."/>
            <person name="Galperin M.Y."/>
            <person name="Jogler C."/>
        </authorList>
    </citation>
    <scope>NUCLEOTIDE SEQUENCE [LARGE SCALE GENOMIC DNA]</scope>
    <source>
        <strain evidence="5 6">Pan265</strain>
    </source>
</reference>
<dbReference type="Gene3D" id="1.10.260.40">
    <property type="entry name" value="lambda repressor-like DNA-binding domains"/>
    <property type="match status" value="1"/>
</dbReference>
<dbReference type="RefSeq" id="WP_145446072.1">
    <property type="nucleotide sequence ID" value="NZ_CP036280.1"/>
</dbReference>
<dbReference type="Gene3D" id="3.40.50.2300">
    <property type="match status" value="2"/>
</dbReference>
<name>A0A518BY47_9BACT</name>
<dbReference type="GO" id="GO:0000976">
    <property type="term" value="F:transcription cis-regulatory region binding"/>
    <property type="evidence" value="ECO:0007669"/>
    <property type="project" value="TreeGrafter"/>
</dbReference>
<dbReference type="InterPro" id="IPR010982">
    <property type="entry name" value="Lambda_DNA-bd_dom_sf"/>
</dbReference>
<evidence type="ECO:0000259" key="4">
    <source>
        <dbReference type="PROSITE" id="PS50932"/>
    </source>
</evidence>
<dbReference type="Pfam" id="PF00356">
    <property type="entry name" value="LacI"/>
    <property type="match status" value="1"/>
</dbReference>
<dbReference type="PROSITE" id="PS00356">
    <property type="entry name" value="HTH_LACI_1"/>
    <property type="match status" value="1"/>
</dbReference>
<dbReference type="EMBL" id="CP036280">
    <property type="protein sequence ID" value="QDU71876.1"/>
    <property type="molecule type" value="Genomic_DNA"/>
</dbReference>
<dbReference type="CDD" id="cd01392">
    <property type="entry name" value="HTH_LacI"/>
    <property type="match status" value="1"/>
</dbReference>
<dbReference type="Proteomes" id="UP000320386">
    <property type="component" value="Chromosome"/>
</dbReference>
<sequence length="337" mass="37066">MASVRDIAKRAGVSTATVSRVLNNHPRVSDEARQKVLMVANESRYVPTVGRRSTGNVAYVYTDVTTLDSPYDASIIQGIFETLEQHELDLMVLNARQARQTGETLTQLFMRKGVSGVVVRTTESTRHYCESLADEGFPAVVVGDRFEGEHVRYVDYESRDASREAVEHLIELGHTRIALATNVVEDTDHRDRIEGYKQALSDAGLTIDPRLVIQTPAHLEGGSQLIRRIMTMADRPTAIFITDPFTSLGAMNEARAMGLDIPRHLSLIGFDDAELRSSIYPKMSAVCQDAKRLGKVSLELLSDLVNSPANIRDTAPVGQSLRAWFEVNGTTAAVPAA</sequence>
<evidence type="ECO:0000256" key="1">
    <source>
        <dbReference type="ARBA" id="ARBA00023015"/>
    </source>
</evidence>
<dbReference type="PANTHER" id="PTHR30146">
    <property type="entry name" value="LACI-RELATED TRANSCRIPTIONAL REPRESSOR"/>
    <property type="match status" value="1"/>
</dbReference>
<keyword evidence="1" id="KW-0805">Transcription regulation</keyword>
<accession>A0A518BY47</accession>
<dbReference type="AlphaFoldDB" id="A0A518BY47"/>
<dbReference type="PANTHER" id="PTHR30146:SF109">
    <property type="entry name" value="HTH-TYPE TRANSCRIPTIONAL REGULATOR GALS"/>
    <property type="match status" value="1"/>
</dbReference>
<dbReference type="CDD" id="cd06267">
    <property type="entry name" value="PBP1_LacI_sugar_binding-like"/>
    <property type="match status" value="1"/>
</dbReference>
<dbReference type="OrthoDB" id="269117at2"/>
<dbReference type="InterPro" id="IPR046335">
    <property type="entry name" value="LacI/GalR-like_sensor"/>
</dbReference>
<evidence type="ECO:0000256" key="2">
    <source>
        <dbReference type="ARBA" id="ARBA00023125"/>
    </source>
</evidence>
<dbReference type="KEGG" id="mcad:Pan265_17340"/>
<keyword evidence="2" id="KW-0238">DNA-binding</keyword>
<dbReference type="PROSITE" id="PS50932">
    <property type="entry name" value="HTH_LACI_2"/>
    <property type="match status" value="1"/>
</dbReference>
<dbReference type="SMART" id="SM00354">
    <property type="entry name" value="HTH_LACI"/>
    <property type="match status" value="1"/>
</dbReference>
<dbReference type="InterPro" id="IPR028082">
    <property type="entry name" value="Peripla_BP_I"/>
</dbReference>
<organism evidence="5 6">
    <name type="scientific">Mucisphaera calidilacus</name>
    <dbReference type="NCBI Taxonomy" id="2527982"/>
    <lineage>
        <taxon>Bacteria</taxon>
        <taxon>Pseudomonadati</taxon>
        <taxon>Planctomycetota</taxon>
        <taxon>Phycisphaerae</taxon>
        <taxon>Phycisphaerales</taxon>
        <taxon>Phycisphaeraceae</taxon>
        <taxon>Mucisphaera</taxon>
    </lineage>
</organism>
<dbReference type="Pfam" id="PF13377">
    <property type="entry name" value="Peripla_BP_3"/>
    <property type="match status" value="1"/>
</dbReference>
<dbReference type="SUPFAM" id="SSF53822">
    <property type="entry name" value="Periplasmic binding protein-like I"/>
    <property type="match status" value="1"/>
</dbReference>